<gene>
    <name evidence="2" type="ORF">HKI87_11g65790</name>
</gene>
<reference evidence="2 3" key="1">
    <citation type="submission" date="2024-03" db="EMBL/GenBank/DDBJ databases">
        <title>Complete genome sequence of the green alga Chloropicon roscoffensis RCC1871.</title>
        <authorList>
            <person name="Lemieux C."/>
            <person name="Pombert J.-F."/>
            <person name="Otis C."/>
            <person name="Turmel M."/>
        </authorList>
    </citation>
    <scope>NUCLEOTIDE SEQUENCE [LARGE SCALE GENOMIC DNA]</scope>
    <source>
        <strain evidence="2 3">RCC1871</strain>
    </source>
</reference>
<protein>
    <submittedName>
        <fullName evidence="2">Uncharacterized protein</fullName>
    </submittedName>
</protein>
<proteinExistence type="predicted"/>
<evidence type="ECO:0000256" key="1">
    <source>
        <dbReference type="SAM" id="MobiDB-lite"/>
    </source>
</evidence>
<dbReference type="AlphaFoldDB" id="A0AAX4PFK3"/>
<accession>A0AAX4PFK3</accession>
<organism evidence="2 3">
    <name type="scientific">Chloropicon roscoffensis</name>
    <dbReference type="NCBI Taxonomy" id="1461544"/>
    <lineage>
        <taxon>Eukaryota</taxon>
        <taxon>Viridiplantae</taxon>
        <taxon>Chlorophyta</taxon>
        <taxon>Chloropicophyceae</taxon>
        <taxon>Chloropicales</taxon>
        <taxon>Chloropicaceae</taxon>
        <taxon>Chloropicon</taxon>
    </lineage>
</organism>
<name>A0AAX4PFK3_9CHLO</name>
<keyword evidence="3" id="KW-1185">Reference proteome</keyword>
<sequence>MPEIFGIFPVRLAFELIETGQIGRGRRRHGARGMGRSRRTPAGSGMGKAGKFPRLALAALVTVATVVVFTNLQGSGVRYKPSDRLEGLSVHQKFRLFDAYIQSHVFETSVGRVPVLQDLFREFEKLRKYAVPGLNLADYDESCNGYYQDSLSDAFDVEHYAQKEEDVKVNFFKGGAKPCDGKHRHGCCFAKHREDACLCLYDGRRDLVSEVLDPSGGALQAASRMARSLALSKRSIPEYKNLQDLYGRVLMNLGLDEDPASRRFKLLIYVKNLVYMPPGGFLMWHTNRYDNDRVSYRLYMTSTDVDGGSYFKYWSEREEKFMKVNDFHGAVRLFTNTMKSDEETGEPKHLWHTVASETANRFSIGFEILPDQIIALLDSCDGCWDGILATLKE</sequence>
<evidence type="ECO:0000313" key="2">
    <source>
        <dbReference type="EMBL" id="WZN65022.1"/>
    </source>
</evidence>
<feature type="region of interest" description="Disordered" evidence="1">
    <location>
        <begin position="25"/>
        <end position="47"/>
    </location>
</feature>
<feature type="compositionally biased region" description="Basic residues" evidence="1">
    <location>
        <begin position="25"/>
        <end position="39"/>
    </location>
</feature>
<dbReference type="Proteomes" id="UP001472866">
    <property type="component" value="Chromosome 11"/>
</dbReference>
<evidence type="ECO:0000313" key="3">
    <source>
        <dbReference type="Proteomes" id="UP001472866"/>
    </source>
</evidence>
<dbReference type="EMBL" id="CP151511">
    <property type="protein sequence ID" value="WZN65022.1"/>
    <property type="molecule type" value="Genomic_DNA"/>
</dbReference>